<dbReference type="Proteomes" id="UP001629113">
    <property type="component" value="Unassembled WGS sequence"/>
</dbReference>
<dbReference type="SUPFAM" id="SSF50978">
    <property type="entry name" value="WD40 repeat-like"/>
    <property type="match status" value="1"/>
</dbReference>
<dbReference type="CDD" id="cd00200">
    <property type="entry name" value="WD40"/>
    <property type="match status" value="1"/>
</dbReference>
<evidence type="ECO:0000256" key="5">
    <source>
        <dbReference type="ARBA" id="ARBA00043913"/>
    </source>
</evidence>
<proteinExistence type="inferred from homology"/>
<evidence type="ECO:0000256" key="2">
    <source>
        <dbReference type="ARBA" id="ARBA00022737"/>
    </source>
</evidence>
<comment type="caution">
    <text evidence="7">The sequence shown here is derived from an EMBL/GenBank/DDBJ whole genome shotgun (WGS) entry which is preliminary data.</text>
</comment>
<evidence type="ECO:0000313" key="7">
    <source>
        <dbReference type="EMBL" id="KAL3422330.1"/>
    </source>
</evidence>
<protein>
    <recommendedName>
        <fullName evidence="4">Mitochondrial division protein 1</fullName>
    </recommendedName>
</protein>
<feature type="repeat" description="WD" evidence="6">
    <location>
        <begin position="98"/>
        <end position="139"/>
    </location>
</feature>
<organism evidence="7 8">
    <name type="scientific">Phlyctema vagabunda</name>
    <dbReference type="NCBI Taxonomy" id="108571"/>
    <lineage>
        <taxon>Eukaryota</taxon>
        <taxon>Fungi</taxon>
        <taxon>Dikarya</taxon>
        <taxon>Ascomycota</taxon>
        <taxon>Pezizomycotina</taxon>
        <taxon>Leotiomycetes</taxon>
        <taxon>Helotiales</taxon>
        <taxon>Dermateaceae</taxon>
        <taxon>Phlyctema</taxon>
    </lineage>
</organism>
<comment type="similarity">
    <text evidence="3">Belongs to the WD repeat MDV1/CAF4 family.</text>
</comment>
<dbReference type="Pfam" id="PF00400">
    <property type="entry name" value="WD40"/>
    <property type="match status" value="5"/>
</dbReference>
<feature type="repeat" description="WD" evidence="6">
    <location>
        <begin position="184"/>
        <end position="226"/>
    </location>
</feature>
<keyword evidence="8" id="KW-1185">Reference proteome</keyword>
<keyword evidence="1 6" id="KW-0853">WD repeat</keyword>
<feature type="repeat" description="WD" evidence="6">
    <location>
        <begin position="140"/>
        <end position="175"/>
    </location>
</feature>
<dbReference type="InterPro" id="IPR015943">
    <property type="entry name" value="WD40/YVTN_repeat-like_dom_sf"/>
</dbReference>
<keyword evidence="2" id="KW-0677">Repeat</keyword>
<evidence type="ECO:0000256" key="3">
    <source>
        <dbReference type="ARBA" id="ARBA00038415"/>
    </source>
</evidence>
<name>A0ABR4PGD0_9HELO</name>
<dbReference type="PRINTS" id="PR00320">
    <property type="entry name" value="GPROTEINBRPT"/>
</dbReference>
<reference evidence="7 8" key="1">
    <citation type="submission" date="2024-06" db="EMBL/GenBank/DDBJ databases">
        <title>Complete genome of Phlyctema vagabunda strain 19-DSS-EL-015.</title>
        <authorList>
            <person name="Fiorenzani C."/>
        </authorList>
    </citation>
    <scope>NUCLEOTIDE SEQUENCE [LARGE SCALE GENOMIC DNA]</scope>
    <source>
        <strain evidence="7 8">19-DSS-EL-015</strain>
    </source>
</reference>
<comment type="function">
    <text evidence="5">Involved in mitochondrial fission. Acts as an adapter protein required to form mitochondrial fission complexes. Formation of these complexes is required to promote constriction and fission of the mitochondrial compartment at a late step in mitochondrial division.</text>
</comment>
<sequence length="344" mass="36742">MEPSPKLIGSCVISQQVSSSLPKAVPSACQITENYIIIALSDGEIQIFDISGTQKKTLSSSQGTVWALAVQGDMLASGGTDNFVEIWDLATGEHQQTLKGHTSTIRSLVILSDKQRIISGSRDTTIRVWDVAKGNCTDVLSTHTGTVRSISLSNAENLLASGSYDGSACVWRINNDKLECLQKLQGHEGAVYCVKLVGDEDVQVATAGMDASFRIWDPNDGKCLANLQEHSTLVNQLMVVGSQFVTADNSGCICVWSIGDSPKLIHRLKVHSSSLVSLDSDGEKIVSGGAGGLVKLGDLKSGQLLGQLGEEAGAVWNVGFLKDGRMVLVLAREGKVMMEIWHVD</sequence>
<dbReference type="InterPro" id="IPR020472">
    <property type="entry name" value="WD40_PAC1"/>
</dbReference>
<dbReference type="PROSITE" id="PS50294">
    <property type="entry name" value="WD_REPEATS_REGION"/>
    <property type="match status" value="3"/>
</dbReference>
<dbReference type="PROSITE" id="PS00678">
    <property type="entry name" value="WD_REPEATS_1"/>
    <property type="match status" value="2"/>
</dbReference>
<evidence type="ECO:0000256" key="6">
    <source>
        <dbReference type="PROSITE-ProRule" id="PRU00221"/>
    </source>
</evidence>
<dbReference type="SMART" id="SM00320">
    <property type="entry name" value="WD40"/>
    <property type="match status" value="8"/>
</dbReference>
<evidence type="ECO:0000313" key="8">
    <source>
        <dbReference type="Proteomes" id="UP001629113"/>
    </source>
</evidence>
<dbReference type="InterPro" id="IPR036322">
    <property type="entry name" value="WD40_repeat_dom_sf"/>
</dbReference>
<dbReference type="PANTHER" id="PTHR22847">
    <property type="entry name" value="WD40 REPEAT PROTEIN"/>
    <property type="match status" value="1"/>
</dbReference>
<evidence type="ECO:0000256" key="1">
    <source>
        <dbReference type="ARBA" id="ARBA00022574"/>
    </source>
</evidence>
<accession>A0ABR4PGD0</accession>
<evidence type="ECO:0000256" key="4">
    <source>
        <dbReference type="ARBA" id="ARBA00039789"/>
    </source>
</evidence>
<dbReference type="Gene3D" id="2.130.10.10">
    <property type="entry name" value="YVTN repeat-like/Quinoprotein amine dehydrogenase"/>
    <property type="match status" value="2"/>
</dbReference>
<dbReference type="PROSITE" id="PS50082">
    <property type="entry name" value="WD_REPEATS_2"/>
    <property type="match status" value="4"/>
</dbReference>
<feature type="repeat" description="WD" evidence="6">
    <location>
        <begin position="58"/>
        <end position="97"/>
    </location>
</feature>
<dbReference type="EMBL" id="JBFCZG010000005">
    <property type="protein sequence ID" value="KAL3422330.1"/>
    <property type="molecule type" value="Genomic_DNA"/>
</dbReference>
<dbReference type="InterPro" id="IPR001680">
    <property type="entry name" value="WD40_rpt"/>
</dbReference>
<dbReference type="InterPro" id="IPR019775">
    <property type="entry name" value="WD40_repeat_CS"/>
</dbReference>
<dbReference type="PANTHER" id="PTHR22847:SF637">
    <property type="entry name" value="WD REPEAT DOMAIN 5B"/>
    <property type="match status" value="1"/>
</dbReference>
<gene>
    <name evidence="7" type="ORF">PVAG01_06486</name>
</gene>